<accession>A0A5P8VWY3</accession>
<keyword evidence="1" id="KW-0378">Hydrolase</keyword>
<name>A0A5P8VWY3_9NOSO</name>
<dbReference type="KEGG" id="nsh:GXM_02397"/>
<dbReference type="Proteomes" id="UP000326678">
    <property type="component" value="Chromosome Gxm1"/>
</dbReference>
<keyword evidence="2" id="KW-1185">Reference proteome</keyword>
<sequence>MRLNKTRINYLDKFQQMIAEYNADSRNVQIFFNDLINFAQELGVEDKRAIACL</sequence>
<proteinExistence type="predicted"/>
<organism evidence="1 2">
    <name type="scientific">Nostoc sphaeroides CCNUC1</name>
    <dbReference type="NCBI Taxonomy" id="2653204"/>
    <lineage>
        <taxon>Bacteria</taxon>
        <taxon>Bacillati</taxon>
        <taxon>Cyanobacteriota</taxon>
        <taxon>Cyanophyceae</taxon>
        <taxon>Nostocales</taxon>
        <taxon>Nostocaceae</taxon>
        <taxon>Nostoc</taxon>
    </lineage>
</organism>
<dbReference type="GO" id="GO:0004519">
    <property type="term" value="F:endonuclease activity"/>
    <property type="evidence" value="ECO:0007669"/>
    <property type="project" value="UniProtKB-KW"/>
</dbReference>
<dbReference type="AlphaFoldDB" id="A0A5P8VWY3"/>
<reference evidence="1 2" key="1">
    <citation type="submission" date="2019-10" db="EMBL/GenBank/DDBJ databases">
        <title>Genomic and transcriptomic insights into the perfect genentic adaptation of a filamentous nitrogen-fixing cyanobacterium to rice fields.</title>
        <authorList>
            <person name="Chen Z."/>
        </authorList>
    </citation>
    <scope>NUCLEOTIDE SEQUENCE [LARGE SCALE GENOMIC DNA]</scope>
    <source>
        <strain evidence="1">CCNUC1</strain>
    </source>
</reference>
<protein>
    <submittedName>
        <fullName evidence="1">Type I restriction endonuclease subunit R</fullName>
    </submittedName>
</protein>
<dbReference type="EMBL" id="CP045226">
    <property type="protein sequence ID" value="QFS44922.1"/>
    <property type="molecule type" value="Genomic_DNA"/>
</dbReference>
<evidence type="ECO:0000313" key="1">
    <source>
        <dbReference type="EMBL" id="QFS44922.1"/>
    </source>
</evidence>
<keyword evidence="1" id="KW-0255">Endonuclease</keyword>
<evidence type="ECO:0000313" key="2">
    <source>
        <dbReference type="Proteomes" id="UP000326678"/>
    </source>
</evidence>
<keyword evidence="1" id="KW-0540">Nuclease</keyword>
<gene>
    <name evidence="1" type="ORF">GXM_02397</name>
</gene>